<dbReference type="SUPFAM" id="SSF54427">
    <property type="entry name" value="NTF2-like"/>
    <property type="match status" value="1"/>
</dbReference>
<dbReference type="EMBL" id="BAAAQM010000006">
    <property type="protein sequence ID" value="GAA1959937.1"/>
    <property type="molecule type" value="Genomic_DNA"/>
</dbReference>
<name>A0ABP5CE97_9ACTN</name>
<dbReference type="Pfam" id="PF12680">
    <property type="entry name" value="SnoaL_2"/>
    <property type="match status" value="1"/>
</dbReference>
<accession>A0ABP5CE97</accession>
<comment type="caution">
    <text evidence="2">The sequence shown here is derived from an EMBL/GenBank/DDBJ whole genome shotgun (WGS) entry which is preliminary data.</text>
</comment>
<proteinExistence type="predicted"/>
<feature type="domain" description="SnoaL-like" evidence="1">
    <location>
        <begin position="10"/>
        <end position="100"/>
    </location>
</feature>
<evidence type="ECO:0000313" key="2">
    <source>
        <dbReference type="EMBL" id="GAA1959937.1"/>
    </source>
</evidence>
<evidence type="ECO:0000313" key="3">
    <source>
        <dbReference type="Proteomes" id="UP001499854"/>
    </source>
</evidence>
<dbReference type="RefSeq" id="WP_344656232.1">
    <property type="nucleotide sequence ID" value="NZ_BAAAQM010000006.1"/>
</dbReference>
<sequence>MTSEDMIARVNRYYGYVDDGDIESLLSLFSHDAVYSRPGYGPLTGRAEMAAFYSGERIIKEGRHTLSCIVSQGDHAAVHGSFSGTLKDGREVNLRFADFFIDSGGGTFSRRDTFFFTPLV</sequence>
<dbReference type="Proteomes" id="UP001499854">
    <property type="component" value="Unassembled WGS sequence"/>
</dbReference>
<reference evidence="3" key="1">
    <citation type="journal article" date="2019" name="Int. J. Syst. Evol. Microbiol.">
        <title>The Global Catalogue of Microorganisms (GCM) 10K type strain sequencing project: providing services to taxonomists for standard genome sequencing and annotation.</title>
        <authorList>
            <consortium name="The Broad Institute Genomics Platform"/>
            <consortium name="The Broad Institute Genome Sequencing Center for Infectious Disease"/>
            <person name="Wu L."/>
            <person name="Ma J."/>
        </authorList>
    </citation>
    <scope>NUCLEOTIDE SEQUENCE [LARGE SCALE GENOMIC DNA]</scope>
    <source>
        <strain evidence="3">JCM 16013</strain>
    </source>
</reference>
<keyword evidence="3" id="KW-1185">Reference proteome</keyword>
<dbReference type="Gene3D" id="3.10.450.50">
    <property type="match status" value="1"/>
</dbReference>
<organism evidence="2 3">
    <name type="scientific">Catenulispora subtropica</name>
    <dbReference type="NCBI Taxonomy" id="450798"/>
    <lineage>
        <taxon>Bacteria</taxon>
        <taxon>Bacillati</taxon>
        <taxon>Actinomycetota</taxon>
        <taxon>Actinomycetes</taxon>
        <taxon>Catenulisporales</taxon>
        <taxon>Catenulisporaceae</taxon>
        <taxon>Catenulispora</taxon>
    </lineage>
</organism>
<gene>
    <name evidence="2" type="ORF">GCM10009838_15390</name>
</gene>
<protein>
    <submittedName>
        <fullName evidence="2">Nuclear transport factor 2 family protein</fullName>
    </submittedName>
</protein>
<dbReference type="InterPro" id="IPR032710">
    <property type="entry name" value="NTF2-like_dom_sf"/>
</dbReference>
<evidence type="ECO:0000259" key="1">
    <source>
        <dbReference type="Pfam" id="PF12680"/>
    </source>
</evidence>
<dbReference type="InterPro" id="IPR037401">
    <property type="entry name" value="SnoaL-like"/>
</dbReference>